<comment type="caution">
    <text evidence="2">The sequence shown here is derived from an EMBL/GenBank/DDBJ whole genome shotgun (WGS) entry which is preliminary data.</text>
</comment>
<accession>J9EGA8</accession>
<sequence length="75" mass="9423">VVICQSSLELRRYIGPDCLTMDVGGVLKYNHLEWVQHRMVTCFLFYCHYYYYHCYYYHLLLSLLLNYYCYCYYYY</sequence>
<evidence type="ECO:0000313" key="3">
    <source>
        <dbReference type="Proteomes" id="UP000004810"/>
    </source>
</evidence>
<proteinExistence type="predicted"/>
<dbReference type="Proteomes" id="UP000004810">
    <property type="component" value="Unassembled WGS sequence"/>
</dbReference>
<keyword evidence="1" id="KW-1133">Transmembrane helix</keyword>
<protein>
    <submittedName>
        <fullName evidence="2">Uncharacterized protein</fullName>
    </submittedName>
</protein>
<name>J9EGA8_WUCBA</name>
<feature type="non-terminal residue" evidence="2">
    <location>
        <position position="1"/>
    </location>
</feature>
<dbReference type="AlphaFoldDB" id="J9EGA8"/>
<evidence type="ECO:0000313" key="2">
    <source>
        <dbReference type="EMBL" id="EJW81501.1"/>
    </source>
</evidence>
<evidence type="ECO:0000256" key="1">
    <source>
        <dbReference type="SAM" id="Phobius"/>
    </source>
</evidence>
<keyword evidence="1" id="KW-0812">Transmembrane</keyword>
<keyword evidence="1" id="KW-0472">Membrane</keyword>
<organism evidence="2 3">
    <name type="scientific">Wuchereria bancrofti</name>
    <dbReference type="NCBI Taxonomy" id="6293"/>
    <lineage>
        <taxon>Eukaryota</taxon>
        <taxon>Metazoa</taxon>
        <taxon>Ecdysozoa</taxon>
        <taxon>Nematoda</taxon>
        <taxon>Chromadorea</taxon>
        <taxon>Rhabditida</taxon>
        <taxon>Spirurina</taxon>
        <taxon>Spiruromorpha</taxon>
        <taxon>Filarioidea</taxon>
        <taxon>Onchocercidae</taxon>
        <taxon>Wuchereria</taxon>
    </lineage>
</organism>
<reference evidence="3" key="1">
    <citation type="submission" date="2012-08" db="EMBL/GenBank/DDBJ databases">
        <title>The Genome Sequence of Wuchereria bancrofti.</title>
        <authorList>
            <person name="Nutman T.B."/>
            <person name="Fink D.L."/>
            <person name="Russ C."/>
            <person name="Young S."/>
            <person name="Zeng Q."/>
            <person name="Koehrsen M."/>
            <person name="Alvarado L."/>
            <person name="Berlin A."/>
            <person name="Chapman S.B."/>
            <person name="Chen Z."/>
            <person name="Freedman E."/>
            <person name="Gellesch M."/>
            <person name="Goldberg J."/>
            <person name="Griggs A."/>
            <person name="Gujja S."/>
            <person name="Heilman E.R."/>
            <person name="Heiman D."/>
            <person name="Hepburn T."/>
            <person name="Howarth C."/>
            <person name="Jen D."/>
            <person name="Larson L."/>
            <person name="Lewis B."/>
            <person name="Mehta T."/>
            <person name="Park D."/>
            <person name="Pearson M."/>
            <person name="Roberts A."/>
            <person name="Saif S."/>
            <person name="Shea T."/>
            <person name="Shenoy N."/>
            <person name="Sisk P."/>
            <person name="Stolte C."/>
            <person name="Sykes S."/>
            <person name="Walk T."/>
            <person name="White J."/>
            <person name="Yandava C."/>
            <person name="Haas B."/>
            <person name="Henn M.R."/>
            <person name="Nusbaum C."/>
            <person name="Birren B."/>
        </authorList>
    </citation>
    <scope>NUCLEOTIDE SEQUENCE [LARGE SCALE GENOMIC DNA]</scope>
    <source>
        <strain evidence="3">NA</strain>
    </source>
</reference>
<gene>
    <name evidence="2" type="ORF">WUBG_07590</name>
</gene>
<dbReference type="EMBL" id="ADBV01003594">
    <property type="protein sequence ID" value="EJW81501.1"/>
    <property type="molecule type" value="Genomic_DNA"/>
</dbReference>
<feature type="transmembrane region" description="Helical" evidence="1">
    <location>
        <begin position="55"/>
        <end position="74"/>
    </location>
</feature>